<evidence type="ECO:0000256" key="1">
    <source>
        <dbReference type="SAM" id="Phobius"/>
    </source>
</evidence>
<reference evidence="2" key="1">
    <citation type="submission" date="2025-08" db="UniProtKB">
        <authorList>
            <consortium name="Ensembl"/>
        </authorList>
    </citation>
    <scope>IDENTIFICATION</scope>
</reference>
<keyword evidence="1" id="KW-1133">Transmembrane helix</keyword>
<dbReference type="Proteomes" id="UP000472260">
    <property type="component" value="Unassembled WGS sequence"/>
</dbReference>
<feature type="transmembrane region" description="Helical" evidence="1">
    <location>
        <begin position="6"/>
        <end position="22"/>
    </location>
</feature>
<organism evidence="2 3">
    <name type="scientific">Sinocyclocheilus anshuiensis</name>
    <dbReference type="NCBI Taxonomy" id="1608454"/>
    <lineage>
        <taxon>Eukaryota</taxon>
        <taxon>Metazoa</taxon>
        <taxon>Chordata</taxon>
        <taxon>Craniata</taxon>
        <taxon>Vertebrata</taxon>
        <taxon>Euteleostomi</taxon>
        <taxon>Actinopterygii</taxon>
        <taxon>Neopterygii</taxon>
        <taxon>Teleostei</taxon>
        <taxon>Ostariophysi</taxon>
        <taxon>Cypriniformes</taxon>
        <taxon>Cyprinidae</taxon>
        <taxon>Cyprininae</taxon>
        <taxon>Sinocyclocheilus</taxon>
    </lineage>
</organism>
<name>A0A671M3W0_9TELE</name>
<reference evidence="2" key="2">
    <citation type="submission" date="2025-09" db="UniProtKB">
        <authorList>
            <consortium name="Ensembl"/>
        </authorList>
    </citation>
    <scope>IDENTIFICATION</scope>
</reference>
<dbReference type="Ensembl" id="ENSSANT00000028650.1">
    <property type="protein sequence ID" value="ENSSANP00000026915.1"/>
    <property type="gene ID" value="ENSSANG00000013840.1"/>
</dbReference>
<evidence type="ECO:0000313" key="2">
    <source>
        <dbReference type="Ensembl" id="ENSSANP00000026915.1"/>
    </source>
</evidence>
<evidence type="ECO:0000313" key="3">
    <source>
        <dbReference type="Proteomes" id="UP000472260"/>
    </source>
</evidence>
<proteinExistence type="predicted"/>
<keyword evidence="1" id="KW-0812">Transmembrane</keyword>
<sequence>KKVIMTVFLTIMIFFPYFLYHLGSSRGTPLLRCTGRRCCLAVAVWSWTAGRAGRRRRNPSSHTASP</sequence>
<protein>
    <submittedName>
        <fullName evidence="2">Uncharacterized protein</fullName>
    </submittedName>
</protein>
<keyword evidence="1" id="KW-0472">Membrane</keyword>
<keyword evidence="3" id="KW-1185">Reference proteome</keyword>
<dbReference type="AlphaFoldDB" id="A0A671M3W0"/>
<accession>A0A671M3W0</accession>